<sequence>MADRRERHSRKVETTHSVAASHSANGHQRKTFHSHQPSGKDKSSMLSELERQDVAEQVETIKDEDGQSGQSGQAEHETEACWSAVASHERQRSKDSEGSQEGWTAAAKEKPPDVANAFDLGDLTGLLDSRAVEIPKDMKPLKERLLVPTEDDEVYLQNMLADRIKEGQGEFMMEIGLQDDGSSMGLSREELDQALATIGQVAQKLDAAYSIIYQKDTPASKSIAAVAGESGKRDSVKTKLNANGHDTTGHVAYIMIRQHPASVDKLLEIRVAVVGNVDAGKSTLLGVLTKNVLDDGRGKARVNLFRHKHEVQSGRTSSVGMEILGFDNKSVPITHVDEKHPGGARKMTWDDICHKASKVLSFIDLAGHERYLKTTVFGMTGFAPDFVMLMIGANAGIIGMTKEHLGLALSLSIPVFVVITKIDMCPANVLEDTIKQLTKILKSPGCRKIPMFVKTEEDVVLTAQNFVSERLCPIFQISNVTGEGLDYLRLFMNVLPAQGAYDVNEPFEFQITDTFSVPFVGTVVSGVVMSGVCHTGDNMLIGPDSLGHFERTSIRSIQRKRVNVPIAYAGQSASFALKKVKRSQLRKGMVMLSAPEKDDKDTSHLPKAYRTFEAEVLVLYHSTTIGQKYQAMLHCGNVRQTARISHMDTPILRTGDRARVQFEFIKNPEYLKLGSRLIFREGRTKGIGKVTQLLA</sequence>
<dbReference type="PANTHER" id="PTHR43721:SF9">
    <property type="entry name" value="GTP-BINDING PROTEIN 1"/>
    <property type="match status" value="1"/>
</dbReference>
<dbReference type="CDD" id="cd03708">
    <property type="entry name" value="GTPBP_III"/>
    <property type="match status" value="1"/>
</dbReference>
<evidence type="ECO:0000259" key="5">
    <source>
        <dbReference type="PROSITE" id="PS51722"/>
    </source>
</evidence>
<keyword evidence="2" id="KW-0547">Nucleotide-binding</keyword>
<evidence type="ECO:0000256" key="4">
    <source>
        <dbReference type="SAM" id="MobiDB-lite"/>
    </source>
</evidence>
<dbReference type="SUPFAM" id="SSF50447">
    <property type="entry name" value="Translation proteins"/>
    <property type="match status" value="1"/>
</dbReference>
<feature type="compositionally biased region" description="Basic and acidic residues" evidence="4">
    <location>
        <begin position="87"/>
        <end position="97"/>
    </location>
</feature>
<feature type="compositionally biased region" description="Basic and acidic residues" evidence="4">
    <location>
        <begin position="38"/>
        <end position="65"/>
    </location>
</feature>
<dbReference type="CDD" id="cd03694">
    <property type="entry name" value="GTPBP_II"/>
    <property type="match status" value="1"/>
</dbReference>
<dbReference type="GO" id="GO:0005525">
    <property type="term" value="F:GTP binding"/>
    <property type="evidence" value="ECO:0007669"/>
    <property type="project" value="UniProtKB-KW"/>
</dbReference>
<evidence type="ECO:0000256" key="2">
    <source>
        <dbReference type="ARBA" id="ARBA00022741"/>
    </source>
</evidence>
<dbReference type="Gene3D" id="3.40.50.300">
    <property type="entry name" value="P-loop containing nucleotide triphosphate hydrolases"/>
    <property type="match status" value="1"/>
</dbReference>
<reference evidence="6 7" key="1">
    <citation type="journal article" date="2017" name="Mycologia">
        <title>Bifiguratus adelaidae, gen. et sp. nov., a new member of Mucoromycotina in endophytic and soil-dwelling habitats.</title>
        <authorList>
            <person name="Torres-Cruz T.J."/>
            <person name="Billingsley Tobias T.L."/>
            <person name="Almatruk M."/>
            <person name="Hesse C."/>
            <person name="Kuske C.R."/>
            <person name="Desiro A."/>
            <person name="Benucci G.M."/>
            <person name="Bonito G."/>
            <person name="Stajich J.E."/>
            <person name="Dunlap C."/>
            <person name="Arnold A.E."/>
            <person name="Porras-Alfaro A."/>
        </authorList>
    </citation>
    <scope>NUCLEOTIDE SEQUENCE [LARGE SCALE GENOMIC DNA]</scope>
    <source>
        <strain evidence="6 7">AZ0501</strain>
    </source>
</reference>
<dbReference type="InterPro" id="IPR004161">
    <property type="entry name" value="EFTu-like_2"/>
</dbReference>
<keyword evidence="3" id="KW-0342">GTP-binding</keyword>
<dbReference type="CDD" id="cd04165">
    <property type="entry name" value="GTPBP1_like"/>
    <property type="match status" value="1"/>
</dbReference>
<accession>A0A261Y404</accession>
<feature type="domain" description="Tr-type G" evidence="5">
    <location>
        <begin position="266"/>
        <end position="501"/>
    </location>
</feature>
<dbReference type="InterPro" id="IPR000795">
    <property type="entry name" value="T_Tr_GTP-bd_dom"/>
</dbReference>
<dbReference type="PROSITE" id="PS51722">
    <property type="entry name" value="G_TR_2"/>
    <property type="match status" value="1"/>
</dbReference>
<evidence type="ECO:0000256" key="3">
    <source>
        <dbReference type="ARBA" id="ARBA00023134"/>
    </source>
</evidence>
<dbReference type="SUPFAM" id="SSF50465">
    <property type="entry name" value="EF-Tu/eEF-1alpha/eIF2-gamma C-terminal domain"/>
    <property type="match status" value="1"/>
</dbReference>
<feature type="compositionally biased region" description="Basic and acidic residues" evidence="4">
    <location>
        <begin position="1"/>
        <end position="14"/>
    </location>
</feature>
<dbReference type="Pfam" id="PF03144">
    <property type="entry name" value="GTP_EFTU_D2"/>
    <property type="match status" value="1"/>
</dbReference>
<dbReference type="Pfam" id="PF00009">
    <property type="entry name" value="GTP_EFTU"/>
    <property type="match status" value="1"/>
</dbReference>
<dbReference type="Gene3D" id="2.40.30.10">
    <property type="entry name" value="Translation factors"/>
    <property type="match status" value="2"/>
</dbReference>
<evidence type="ECO:0000313" key="6">
    <source>
        <dbReference type="EMBL" id="OZJ05298.1"/>
    </source>
</evidence>
<evidence type="ECO:0000313" key="7">
    <source>
        <dbReference type="Proteomes" id="UP000242875"/>
    </source>
</evidence>
<dbReference type="InterPro" id="IPR009001">
    <property type="entry name" value="Transl_elong_EF1A/Init_IF2_C"/>
</dbReference>
<dbReference type="FunFam" id="2.40.30.10:FF:000084">
    <property type="entry name" value="GTP-binding elongation factor Tu family"/>
    <property type="match status" value="1"/>
</dbReference>
<dbReference type="OrthoDB" id="248233at2759"/>
<dbReference type="AlphaFoldDB" id="A0A261Y404"/>
<proteinExistence type="inferred from homology"/>
<dbReference type="InterPro" id="IPR009000">
    <property type="entry name" value="Transl_B-barrel_sf"/>
</dbReference>
<comment type="caution">
    <text evidence="6">The sequence shown here is derived from an EMBL/GenBank/DDBJ whole genome shotgun (WGS) entry which is preliminary data.</text>
</comment>
<dbReference type="FunFam" id="3.40.50.300:FF:000091">
    <property type="entry name" value="Probable GTP-binding protein 1"/>
    <property type="match status" value="1"/>
</dbReference>
<dbReference type="PANTHER" id="PTHR43721">
    <property type="entry name" value="ELONGATION FACTOR TU-RELATED"/>
    <property type="match status" value="1"/>
</dbReference>
<name>A0A261Y404_9FUNG</name>
<dbReference type="Proteomes" id="UP000242875">
    <property type="component" value="Unassembled WGS sequence"/>
</dbReference>
<comment type="similarity">
    <text evidence="1">Belongs to the TRAFAC class translation factor GTPase superfamily. Classic translation factor GTPase family. EF-Tu/EF-1A subfamily.</text>
</comment>
<feature type="compositionally biased region" description="Polar residues" evidence="4">
    <location>
        <begin position="15"/>
        <end position="26"/>
    </location>
</feature>
<dbReference type="InterPro" id="IPR027417">
    <property type="entry name" value="P-loop_NTPase"/>
</dbReference>
<keyword evidence="7" id="KW-1185">Reference proteome</keyword>
<dbReference type="GO" id="GO:0003924">
    <property type="term" value="F:GTPase activity"/>
    <property type="evidence" value="ECO:0007669"/>
    <property type="project" value="InterPro"/>
</dbReference>
<feature type="region of interest" description="Disordered" evidence="4">
    <location>
        <begin position="1"/>
        <end position="116"/>
    </location>
</feature>
<dbReference type="SUPFAM" id="SSF52540">
    <property type="entry name" value="P-loop containing nucleoside triphosphate hydrolases"/>
    <property type="match status" value="1"/>
</dbReference>
<dbReference type="GO" id="GO:0003746">
    <property type="term" value="F:translation elongation factor activity"/>
    <property type="evidence" value="ECO:0007669"/>
    <property type="project" value="TreeGrafter"/>
</dbReference>
<organism evidence="6 7">
    <name type="scientific">Bifiguratus adelaidae</name>
    <dbReference type="NCBI Taxonomy" id="1938954"/>
    <lineage>
        <taxon>Eukaryota</taxon>
        <taxon>Fungi</taxon>
        <taxon>Fungi incertae sedis</taxon>
        <taxon>Mucoromycota</taxon>
        <taxon>Mucoromycotina</taxon>
        <taxon>Endogonomycetes</taxon>
        <taxon>Endogonales</taxon>
        <taxon>Endogonales incertae sedis</taxon>
        <taxon>Bifiguratus</taxon>
    </lineage>
</organism>
<evidence type="ECO:0000256" key="1">
    <source>
        <dbReference type="ARBA" id="ARBA00007249"/>
    </source>
</evidence>
<dbReference type="InterPro" id="IPR050055">
    <property type="entry name" value="EF-Tu_GTPase"/>
</dbReference>
<protein>
    <recommendedName>
        <fullName evidence="5">Tr-type G domain-containing protein</fullName>
    </recommendedName>
</protein>
<gene>
    <name evidence="6" type="ORF">BZG36_01945</name>
</gene>
<dbReference type="EMBL" id="MVBO01000018">
    <property type="protein sequence ID" value="OZJ05298.1"/>
    <property type="molecule type" value="Genomic_DNA"/>
</dbReference>
<dbReference type="InterPro" id="IPR035531">
    <property type="entry name" value="GTPBP1-like"/>
</dbReference>
<dbReference type="FunFam" id="2.40.30.10:FF:000014">
    <property type="entry name" value="Probable GTP-binding protein 1"/>
    <property type="match status" value="1"/>
</dbReference>